<protein>
    <submittedName>
        <fullName evidence="6">CG16791</fullName>
    </submittedName>
</protein>
<dbReference type="Pfam" id="PF23069">
    <property type="entry name" value="DUF7042"/>
    <property type="match status" value="1"/>
</dbReference>
<dbReference type="InterPro" id="IPR055470">
    <property type="entry name" value="DUF7042"/>
</dbReference>
<feature type="transmembrane region" description="Helical" evidence="2">
    <location>
        <begin position="356"/>
        <end position="375"/>
    </location>
</feature>
<evidence type="ECO:0000256" key="1">
    <source>
        <dbReference type="SAM" id="MobiDB-lite"/>
    </source>
</evidence>
<feature type="compositionally biased region" description="Basic residues" evidence="1">
    <location>
        <begin position="782"/>
        <end position="801"/>
    </location>
</feature>
<dbReference type="Pfam" id="PF23071">
    <property type="entry name" value="DUF7044"/>
    <property type="match status" value="1"/>
</dbReference>
<proteinExistence type="predicted"/>
<dbReference type="PANTHER" id="PTHR22255:SF9">
    <property type="entry name" value="LP06548P"/>
    <property type="match status" value="1"/>
</dbReference>
<dbReference type="GO" id="GO:0061909">
    <property type="term" value="P:autophagosome-lysosome fusion"/>
    <property type="evidence" value="ECO:0007669"/>
    <property type="project" value="TreeGrafter"/>
</dbReference>
<name>A0A0M4EGN6_DROBS</name>
<evidence type="ECO:0000259" key="4">
    <source>
        <dbReference type="Pfam" id="PF23070"/>
    </source>
</evidence>
<dbReference type="EMBL" id="CP012526">
    <property type="protein sequence ID" value="ALC45334.1"/>
    <property type="molecule type" value="Genomic_DNA"/>
</dbReference>
<dbReference type="InterPro" id="IPR055472">
    <property type="entry name" value="DUF7044"/>
</dbReference>
<feature type="region of interest" description="Disordered" evidence="1">
    <location>
        <begin position="782"/>
        <end position="848"/>
    </location>
</feature>
<keyword evidence="7" id="KW-1185">Reference proteome</keyword>
<feature type="domain" description="DUF7044" evidence="5">
    <location>
        <begin position="382"/>
        <end position="428"/>
    </location>
</feature>
<evidence type="ECO:0000313" key="7">
    <source>
        <dbReference type="Proteomes" id="UP000494163"/>
    </source>
</evidence>
<feature type="region of interest" description="Disordered" evidence="1">
    <location>
        <begin position="187"/>
        <end position="223"/>
    </location>
</feature>
<feature type="region of interest" description="Disordered" evidence="1">
    <location>
        <begin position="1"/>
        <end position="72"/>
    </location>
</feature>
<keyword evidence="2" id="KW-0472">Membrane</keyword>
<feature type="compositionally biased region" description="Low complexity" evidence="1">
    <location>
        <begin position="1"/>
        <end position="11"/>
    </location>
</feature>
<evidence type="ECO:0000259" key="3">
    <source>
        <dbReference type="Pfam" id="PF23069"/>
    </source>
</evidence>
<evidence type="ECO:0000313" key="6">
    <source>
        <dbReference type="EMBL" id="ALC45334.1"/>
    </source>
</evidence>
<dbReference type="STRING" id="30019.A0A0M4EGN6"/>
<feature type="compositionally biased region" description="Low complexity" evidence="1">
    <location>
        <begin position="35"/>
        <end position="72"/>
    </location>
</feature>
<evidence type="ECO:0000256" key="2">
    <source>
        <dbReference type="SAM" id="Phobius"/>
    </source>
</evidence>
<feature type="domain" description="DUF7042" evidence="3">
    <location>
        <begin position="494"/>
        <end position="632"/>
    </location>
</feature>
<reference evidence="6 7" key="1">
    <citation type="submission" date="2015-08" db="EMBL/GenBank/DDBJ databases">
        <title>Ancestral chromatin configuration constrains chromatin evolution on differentiating sex chromosomes in Drosophila.</title>
        <authorList>
            <person name="Zhou Q."/>
            <person name="Bachtrog D."/>
        </authorList>
    </citation>
    <scope>NUCLEOTIDE SEQUENCE [LARGE SCALE GENOMIC DNA]</scope>
    <source>
        <tissue evidence="6">Whole larvae</tissue>
    </source>
</reference>
<organism evidence="6 7">
    <name type="scientific">Drosophila busckii</name>
    <name type="common">Fruit fly</name>
    <dbReference type="NCBI Taxonomy" id="30019"/>
    <lineage>
        <taxon>Eukaryota</taxon>
        <taxon>Metazoa</taxon>
        <taxon>Ecdysozoa</taxon>
        <taxon>Arthropoda</taxon>
        <taxon>Hexapoda</taxon>
        <taxon>Insecta</taxon>
        <taxon>Pterygota</taxon>
        <taxon>Neoptera</taxon>
        <taxon>Endopterygota</taxon>
        <taxon>Diptera</taxon>
        <taxon>Brachycera</taxon>
        <taxon>Muscomorpha</taxon>
        <taxon>Ephydroidea</taxon>
        <taxon>Drosophilidae</taxon>
        <taxon>Drosophila</taxon>
    </lineage>
</organism>
<feature type="domain" description="DUF7043" evidence="4">
    <location>
        <begin position="637"/>
        <end position="747"/>
    </location>
</feature>
<dbReference type="PANTHER" id="PTHR22255">
    <property type="entry name" value="LP06548P"/>
    <property type="match status" value="1"/>
</dbReference>
<keyword evidence="2" id="KW-0812">Transmembrane</keyword>
<dbReference type="Proteomes" id="UP000494163">
    <property type="component" value="Chromosome 3R"/>
</dbReference>
<gene>
    <name evidence="6" type="ORF">Dbus_chr3Rg84</name>
</gene>
<dbReference type="InterPro" id="IPR055471">
    <property type="entry name" value="DUF7043"/>
</dbReference>
<evidence type="ECO:0000259" key="5">
    <source>
        <dbReference type="Pfam" id="PF23071"/>
    </source>
</evidence>
<sequence>MYYNNNNNNNNDTDIEQHTTQQQPGEPKEEQMQQATTIQATTTTTAARTWTLSSSSSSRSTGRATSTSKTRASSTSLIYLPPFCYPCGHVPEVSVEASSQMHNGNNNNNNNNNNNSDSCCWQRHRTLLHENYDKHATASTSTSTEFLLQRDMLSSPRAEHSCIDLRLATQLVMPIVVGGNGDAISSNVSECRRQRRERMRRERQSQQATNATNRTTNVSQTTTTATATATIEATALATTSASLVDLDGDGDVDVDVDVDEDECRCFNYNGDISALDRLTERLQTERKWYGLPSNITWLKLWQQLLLVLLGNVSAAATTTNRMTRRQEKQQQQQPAEFVASCSSSGNNNSMRSTKSWLAPLMLTLLLATSVGAWGGRQDAPTNCTFPARWEGSWFLSGYQQSIHIKGSQFSYRGRCAASDGNKYLIVDDCSYSIKSYYYYYYSYYYHYYYYYSIFCCYSFPISMYFCKGRETLQNLCDQIPGDALLYSLFRESAEPVKCPLKGPFIFTYNRGHGECKSPVSNIESCTEESRLLLSFQACPDVQGTESTVEELTCLATWKDGNSRYLVGLVSHHHAISNEERYRCFVYEKISSLMGGPSMLSSKDAEYKLAQSGDATCNGLDSAEVGSRIMSLRKPPVAERCDFPAWFKGPRHWHALMGNAVYNYHANDGSVHIIKPNGYMETRALCEQINKQTSTEMMAVVHYTTGCQSGFMCMMFYRRDTHVIEIQTGKPAIRLEDACAPDHFDFNKMSYITLLASNPELHICPMEGMYNLRGAIGPPYVVTRHKRNHNGKSHLGHGHHHHESADSGSFGHKGHSSLSFRNAERMERGSWHGNTRGLPVRSRRNAPPQAEAEALQQALVLNNDTSVGFIASRNRRDVPACVTNYNAQRQLQIGCSEANVIDVSPLCSVDGEEEYSCHGSWSENSTYYIIARHKGTKHGVCITYRPTEGNAAKLVVGDACYRGTQKPPDHHLVTNLSVFGKCGETGSSASCPKQLVNWLLSLGISLWVVLLS</sequence>
<dbReference type="Pfam" id="PF23070">
    <property type="entry name" value="DUF7043"/>
    <property type="match status" value="1"/>
</dbReference>
<accession>A0A0M4EGN6</accession>
<dbReference type="OMA" id="RTHSKWA"/>
<keyword evidence="2" id="KW-1133">Transmembrane helix</keyword>
<dbReference type="AlphaFoldDB" id="A0A0M4EGN6"/>
<dbReference type="OrthoDB" id="9979716at2759"/>
<feature type="compositionally biased region" description="Low complexity" evidence="1">
    <location>
        <begin position="205"/>
        <end position="223"/>
    </location>
</feature>